<proteinExistence type="predicted"/>
<keyword evidence="1" id="KW-0808">Transferase</keyword>
<dbReference type="Gene3D" id="3.90.550.10">
    <property type="entry name" value="Spore Coat Polysaccharide Biosynthesis Protein SpsA, Chain A"/>
    <property type="match status" value="1"/>
</dbReference>
<evidence type="ECO:0000313" key="3">
    <source>
        <dbReference type="EMBL" id="AXH96532.1"/>
    </source>
</evidence>
<evidence type="ECO:0000313" key="4">
    <source>
        <dbReference type="Proteomes" id="UP000253790"/>
    </source>
</evidence>
<dbReference type="AlphaFoldDB" id="A0A345NNC4"/>
<name>A0A345NNC4_9MICO</name>
<dbReference type="GO" id="GO:0016740">
    <property type="term" value="F:transferase activity"/>
    <property type="evidence" value="ECO:0007669"/>
    <property type="project" value="UniProtKB-KW"/>
</dbReference>
<sequence length="302" mass="32168">MITRQGVAGTLRAAYREVMPLQPAVLTMAKGGHQQLLHQVDGLSVGSVPPLVHCVISMGDRDLTRGRLPLGTDRWTTLVRPIPSDRRALPLAGARNLAAEMAVEAGAEVLVFLGGHVIPGSRTLERFAEAVSERPAGLPDGPVVYVGPLLHLPEPEEAVGYPFGRLDEVALPAPGIDPPEPGRHLGEPSPERFDGRAFAMSARDFRAAGGFCADYTGHGLEDADFAEKVTRAGGAFVHVGGATAYVQPVEPPDLQTELRVALRHAGTWRSRWGGDPVEHPLYERLLGSGVLRRTESGGFVAG</sequence>
<dbReference type="EMBL" id="CP031229">
    <property type="protein sequence ID" value="AXH96532.1"/>
    <property type="molecule type" value="Genomic_DNA"/>
</dbReference>
<protein>
    <recommendedName>
        <fullName evidence="2">Galactosyltransferase C-terminal domain-containing protein</fullName>
    </recommendedName>
</protein>
<evidence type="ECO:0000259" key="2">
    <source>
        <dbReference type="Pfam" id="PF02709"/>
    </source>
</evidence>
<reference evidence="3 4" key="1">
    <citation type="submission" date="2018-07" db="EMBL/GenBank/DDBJ databases">
        <title>Complete genome sequencing of Ornithinimicrobium sp. AMA3305.</title>
        <authorList>
            <person name="Bae J.-W."/>
        </authorList>
    </citation>
    <scope>NUCLEOTIDE SEQUENCE [LARGE SCALE GENOMIC DNA]</scope>
    <source>
        <strain evidence="3 4">AMA3305</strain>
    </source>
</reference>
<dbReference type="SUPFAM" id="SSF53448">
    <property type="entry name" value="Nucleotide-diphospho-sugar transferases"/>
    <property type="match status" value="1"/>
</dbReference>
<gene>
    <name evidence="3" type="ORF">DV701_10710</name>
</gene>
<dbReference type="InterPro" id="IPR029044">
    <property type="entry name" value="Nucleotide-diphossugar_trans"/>
</dbReference>
<feature type="domain" description="Galactosyltransferase C-terminal" evidence="2">
    <location>
        <begin position="195"/>
        <end position="242"/>
    </location>
</feature>
<evidence type="ECO:0000256" key="1">
    <source>
        <dbReference type="ARBA" id="ARBA00022679"/>
    </source>
</evidence>
<dbReference type="Pfam" id="PF02709">
    <property type="entry name" value="Glyco_transf_7C"/>
    <property type="match status" value="1"/>
</dbReference>
<dbReference type="Proteomes" id="UP000253790">
    <property type="component" value="Chromosome"/>
</dbReference>
<dbReference type="InterPro" id="IPR027791">
    <property type="entry name" value="Galactosyl_T_C"/>
</dbReference>
<keyword evidence="4" id="KW-1185">Reference proteome</keyword>
<organism evidence="3 4">
    <name type="scientific">Ornithinimicrobium avium</name>
    <dbReference type="NCBI Taxonomy" id="2283195"/>
    <lineage>
        <taxon>Bacteria</taxon>
        <taxon>Bacillati</taxon>
        <taxon>Actinomycetota</taxon>
        <taxon>Actinomycetes</taxon>
        <taxon>Micrococcales</taxon>
        <taxon>Ornithinimicrobiaceae</taxon>
        <taxon>Ornithinimicrobium</taxon>
    </lineage>
</organism>
<accession>A0A345NNC4</accession>
<dbReference type="KEGG" id="orn:DV701_10710"/>
<dbReference type="OrthoDB" id="6653642at2"/>